<protein>
    <submittedName>
        <fullName evidence="1">Uncharacterized protein</fullName>
    </submittedName>
</protein>
<name>A0A9D4DX18_DREPO</name>
<reference evidence="1" key="1">
    <citation type="journal article" date="2019" name="bioRxiv">
        <title>The Genome of the Zebra Mussel, Dreissena polymorpha: A Resource for Invasive Species Research.</title>
        <authorList>
            <person name="McCartney M.A."/>
            <person name="Auch B."/>
            <person name="Kono T."/>
            <person name="Mallez S."/>
            <person name="Zhang Y."/>
            <person name="Obille A."/>
            <person name="Becker A."/>
            <person name="Abrahante J.E."/>
            <person name="Garbe J."/>
            <person name="Badalamenti J.P."/>
            <person name="Herman A."/>
            <person name="Mangelson H."/>
            <person name="Liachko I."/>
            <person name="Sullivan S."/>
            <person name="Sone E.D."/>
            <person name="Koren S."/>
            <person name="Silverstein K.A.T."/>
            <person name="Beckman K.B."/>
            <person name="Gohl D.M."/>
        </authorList>
    </citation>
    <scope>NUCLEOTIDE SEQUENCE</scope>
    <source>
        <strain evidence="1">Duluth1</strain>
        <tissue evidence="1">Whole animal</tissue>
    </source>
</reference>
<reference evidence="1" key="2">
    <citation type="submission" date="2020-11" db="EMBL/GenBank/DDBJ databases">
        <authorList>
            <person name="McCartney M.A."/>
            <person name="Auch B."/>
            <person name="Kono T."/>
            <person name="Mallez S."/>
            <person name="Becker A."/>
            <person name="Gohl D.M."/>
            <person name="Silverstein K.A.T."/>
            <person name="Koren S."/>
            <person name="Bechman K.B."/>
            <person name="Herman A."/>
            <person name="Abrahante J.E."/>
            <person name="Garbe J."/>
        </authorList>
    </citation>
    <scope>NUCLEOTIDE SEQUENCE</scope>
    <source>
        <strain evidence="1">Duluth1</strain>
        <tissue evidence="1">Whole animal</tissue>
    </source>
</reference>
<comment type="caution">
    <text evidence="1">The sequence shown here is derived from an EMBL/GenBank/DDBJ whole genome shotgun (WGS) entry which is preliminary data.</text>
</comment>
<evidence type="ECO:0000313" key="2">
    <source>
        <dbReference type="Proteomes" id="UP000828390"/>
    </source>
</evidence>
<organism evidence="1 2">
    <name type="scientific">Dreissena polymorpha</name>
    <name type="common">Zebra mussel</name>
    <name type="synonym">Mytilus polymorpha</name>
    <dbReference type="NCBI Taxonomy" id="45954"/>
    <lineage>
        <taxon>Eukaryota</taxon>
        <taxon>Metazoa</taxon>
        <taxon>Spiralia</taxon>
        <taxon>Lophotrochozoa</taxon>
        <taxon>Mollusca</taxon>
        <taxon>Bivalvia</taxon>
        <taxon>Autobranchia</taxon>
        <taxon>Heteroconchia</taxon>
        <taxon>Euheterodonta</taxon>
        <taxon>Imparidentia</taxon>
        <taxon>Neoheterodontei</taxon>
        <taxon>Myida</taxon>
        <taxon>Dreissenoidea</taxon>
        <taxon>Dreissenidae</taxon>
        <taxon>Dreissena</taxon>
    </lineage>
</organism>
<dbReference type="EMBL" id="JAIWYP010000010">
    <property type="protein sequence ID" value="KAH3755840.1"/>
    <property type="molecule type" value="Genomic_DNA"/>
</dbReference>
<dbReference type="AlphaFoldDB" id="A0A9D4DX18"/>
<gene>
    <name evidence="1" type="ORF">DPMN_190539</name>
</gene>
<accession>A0A9D4DX18</accession>
<dbReference type="Proteomes" id="UP000828390">
    <property type="component" value="Unassembled WGS sequence"/>
</dbReference>
<sequence length="54" mass="6330">MEDTVDIAKHEKYHQLKSDIPRENPKTTKQKTETWYKITNRSSVTRSTCYTALG</sequence>
<keyword evidence="2" id="KW-1185">Reference proteome</keyword>
<proteinExistence type="predicted"/>
<evidence type="ECO:0000313" key="1">
    <source>
        <dbReference type="EMBL" id="KAH3755840.1"/>
    </source>
</evidence>